<dbReference type="InterPro" id="IPR038340">
    <property type="entry name" value="MRP-L47_sf"/>
</dbReference>
<evidence type="ECO:0000313" key="10">
    <source>
        <dbReference type="Proteomes" id="UP000193467"/>
    </source>
</evidence>
<evidence type="ECO:0000256" key="5">
    <source>
        <dbReference type="ARBA" id="ARBA00023274"/>
    </source>
</evidence>
<evidence type="ECO:0000256" key="1">
    <source>
        <dbReference type="ARBA" id="ARBA00004173"/>
    </source>
</evidence>
<comment type="subcellular location">
    <subcellularLocation>
        <location evidence="1">Mitochondrion</location>
    </subcellularLocation>
</comment>
<dbReference type="AlphaFoldDB" id="A0A1Y2E928"/>
<dbReference type="STRING" id="106004.A0A1Y2E928"/>
<dbReference type="GO" id="GO:0005762">
    <property type="term" value="C:mitochondrial large ribosomal subunit"/>
    <property type="evidence" value="ECO:0007669"/>
    <property type="project" value="TreeGrafter"/>
</dbReference>
<keyword evidence="5" id="KW-0687">Ribonucleoprotein</keyword>
<feature type="region of interest" description="Disordered" evidence="8">
    <location>
        <begin position="177"/>
        <end position="197"/>
    </location>
</feature>
<comment type="caution">
    <text evidence="9">The sequence shown here is derived from an EMBL/GenBank/DDBJ whole genome shotgun (WGS) entry which is preliminary data.</text>
</comment>
<dbReference type="PANTHER" id="PTHR21183:SF18">
    <property type="entry name" value="LARGE RIBOSOMAL SUBUNIT PROTEIN UL29M"/>
    <property type="match status" value="1"/>
</dbReference>
<evidence type="ECO:0000256" key="3">
    <source>
        <dbReference type="ARBA" id="ARBA00022980"/>
    </source>
</evidence>
<comment type="similarity">
    <text evidence="2">Belongs to the universal ribosomal protein uL29 family.</text>
</comment>
<dbReference type="Proteomes" id="UP000193467">
    <property type="component" value="Unassembled WGS sequence"/>
</dbReference>
<dbReference type="InterPro" id="IPR010729">
    <property type="entry name" value="Ribosomal_uL29_mit"/>
</dbReference>
<protein>
    <recommendedName>
        <fullName evidence="6">Large ribosomal subunit protein uL29m</fullName>
    </recommendedName>
    <alternativeName>
        <fullName evidence="7">54S ribosomal protein L4, mitochondrial</fullName>
    </alternativeName>
</protein>
<evidence type="ECO:0000256" key="7">
    <source>
        <dbReference type="ARBA" id="ARBA00035399"/>
    </source>
</evidence>
<dbReference type="FunCoup" id="A0A1Y2E928">
    <property type="interactions" value="30"/>
</dbReference>
<evidence type="ECO:0000256" key="6">
    <source>
        <dbReference type="ARBA" id="ARBA00035289"/>
    </source>
</evidence>
<accession>A0A1Y2E928</accession>
<evidence type="ECO:0000256" key="4">
    <source>
        <dbReference type="ARBA" id="ARBA00023128"/>
    </source>
</evidence>
<reference evidence="9 10" key="1">
    <citation type="submission" date="2016-07" db="EMBL/GenBank/DDBJ databases">
        <title>Pervasive Adenine N6-methylation of Active Genes in Fungi.</title>
        <authorList>
            <consortium name="DOE Joint Genome Institute"/>
            <person name="Mondo S.J."/>
            <person name="Dannebaum R.O."/>
            <person name="Kuo R.C."/>
            <person name="Labutti K."/>
            <person name="Haridas S."/>
            <person name="Kuo A."/>
            <person name="Salamov A."/>
            <person name="Ahrendt S.R."/>
            <person name="Lipzen A."/>
            <person name="Sullivan W."/>
            <person name="Andreopoulos W.B."/>
            <person name="Clum A."/>
            <person name="Lindquist E."/>
            <person name="Daum C."/>
            <person name="Ramamoorthy G.K."/>
            <person name="Gryganskyi A."/>
            <person name="Culley D."/>
            <person name="Magnuson J.K."/>
            <person name="James T.Y."/>
            <person name="O'Malley M.A."/>
            <person name="Stajich J.E."/>
            <person name="Spatafora J.W."/>
            <person name="Visel A."/>
            <person name="Grigoriev I.V."/>
        </authorList>
    </citation>
    <scope>NUCLEOTIDE SEQUENCE [LARGE SCALE GENOMIC DNA]</scope>
    <source>
        <strain evidence="9 10">62-1032</strain>
    </source>
</reference>
<keyword evidence="10" id="KW-1185">Reference proteome</keyword>
<sequence>MSFSRLASTSRLPAIQRSLSTSCTSSARAQPRSGLPKRDATLYGLPSDAVPRSQWPNKEQTDTTGHPLWRFFHGQESLEVPDKRKDETGRSWTSLELRRKSFSQLHQLWYILLRERNVLLTQREEARRLRVDLKGFSSQPEKLRMCQKSMARVKQVLAERRLAALQAAQILREKGDVEGAERMENEAKEAGVGEREV</sequence>
<dbReference type="Pfam" id="PF06984">
    <property type="entry name" value="MRP-L47"/>
    <property type="match status" value="1"/>
</dbReference>
<dbReference type="PANTHER" id="PTHR21183">
    <property type="entry name" value="RIBOSOMAL PROTEIN L47, MITOCHONDRIAL-RELATED"/>
    <property type="match status" value="1"/>
</dbReference>
<name>A0A1Y2E928_9BASI</name>
<feature type="compositionally biased region" description="Polar residues" evidence="8">
    <location>
        <begin position="54"/>
        <end position="64"/>
    </location>
</feature>
<dbReference type="OrthoDB" id="270763at2759"/>
<evidence type="ECO:0000256" key="8">
    <source>
        <dbReference type="SAM" id="MobiDB-lite"/>
    </source>
</evidence>
<evidence type="ECO:0000313" key="9">
    <source>
        <dbReference type="EMBL" id="ORY68039.1"/>
    </source>
</evidence>
<dbReference type="GO" id="GO:0032543">
    <property type="term" value="P:mitochondrial translation"/>
    <property type="evidence" value="ECO:0007669"/>
    <property type="project" value="TreeGrafter"/>
</dbReference>
<proteinExistence type="inferred from homology"/>
<feature type="compositionally biased region" description="Polar residues" evidence="8">
    <location>
        <begin position="17"/>
        <end position="28"/>
    </location>
</feature>
<dbReference type="Gene3D" id="6.10.330.20">
    <property type="match status" value="1"/>
</dbReference>
<keyword evidence="3 9" id="KW-0689">Ribosomal protein</keyword>
<evidence type="ECO:0000256" key="2">
    <source>
        <dbReference type="ARBA" id="ARBA00009254"/>
    </source>
</evidence>
<organism evidence="9 10">
    <name type="scientific">Leucosporidium creatinivorum</name>
    <dbReference type="NCBI Taxonomy" id="106004"/>
    <lineage>
        <taxon>Eukaryota</taxon>
        <taxon>Fungi</taxon>
        <taxon>Dikarya</taxon>
        <taxon>Basidiomycota</taxon>
        <taxon>Pucciniomycotina</taxon>
        <taxon>Microbotryomycetes</taxon>
        <taxon>Leucosporidiales</taxon>
        <taxon>Leucosporidium</taxon>
    </lineage>
</organism>
<keyword evidence="4" id="KW-0496">Mitochondrion</keyword>
<feature type="region of interest" description="Disordered" evidence="8">
    <location>
        <begin position="17"/>
        <end position="66"/>
    </location>
</feature>
<dbReference type="InParanoid" id="A0A1Y2E928"/>
<dbReference type="EMBL" id="MCGR01000059">
    <property type="protein sequence ID" value="ORY68039.1"/>
    <property type="molecule type" value="Genomic_DNA"/>
</dbReference>
<gene>
    <name evidence="9" type="ORF">BCR35DRAFT_308231</name>
</gene>
<dbReference type="GO" id="GO:0003735">
    <property type="term" value="F:structural constituent of ribosome"/>
    <property type="evidence" value="ECO:0007669"/>
    <property type="project" value="InterPro"/>
</dbReference>